<proteinExistence type="predicted"/>
<protein>
    <recommendedName>
        <fullName evidence="4">F-box domain-containing protein</fullName>
    </recommendedName>
</protein>
<accession>A0AAW1QHB8</accession>
<sequence>MRTRAKHVRCPLKSVASSLFNDLPDELLLQIFTELAKVGPLYRAEEGSEHAQDMPFYSAEPHPGLRAYPFLSQVCRRWKTVLDNPAARDVLWRELVVDFGHELITAVHMPIAWSDRRPSDDEFRESFAATRLNAARILRFVEERQKCVQRLVLMNSEGYYSDGGDFVSLTAKHNFSMAHLGMVLGMLRHSLEELQVQHCNDFFAVGSGTLSAVACLPRLRVLRIEDLHCRADRDSLAELAQLRGLEELSISGEENASAWGVGMDCIPSQWSALTSLRTLQLRGHTMLSALPSFLTALPLTHLDVSACRAADLSVVADMTSLVTLSLQSMDLSESLASGAPAPQPHAALVRRLLPPLERLTSLTALNLANNLFTRVPAALGRLSALEFLDISGNPELQVLAPLAVLLGLPALRVVDLRGLHEEPALGYWSEAKCTSMRYVSAFTKALRRRPYPTRVLCCST</sequence>
<dbReference type="AlphaFoldDB" id="A0AAW1QHB8"/>
<dbReference type="GO" id="GO:0005930">
    <property type="term" value="C:axoneme"/>
    <property type="evidence" value="ECO:0007669"/>
    <property type="project" value="UniProtKB-SubCell"/>
</dbReference>
<dbReference type="InterPro" id="IPR050715">
    <property type="entry name" value="LRR-SigEffector_domain"/>
</dbReference>
<gene>
    <name evidence="2" type="ORF">WJX81_004021</name>
</gene>
<comment type="caution">
    <text evidence="2">The sequence shown here is derived from an EMBL/GenBank/DDBJ whole genome shotgun (WGS) entry which is preliminary data.</text>
</comment>
<comment type="subcellular location">
    <subcellularLocation>
        <location evidence="1">Cytoplasm</location>
        <location evidence="1">Cytoskeleton</location>
        <location evidence="1">Cilium axoneme</location>
    </subcellularLocation>
</comment>
<keyword evidence="3" id="KW-1185">Reference proteome</keyword>
<dbReference type="PANTHER" id="PTHR45752">
    <property type="entry name" value="LEUCINE-RICH REPEAT-CONTAINING"/>
    <property type="match status" value="1"/>
</dbReference>
<evidence type="ECO:0000256" key="1">
    <source>
        <dbReference type="ARBA" id="ARBA00004430"/>
    </source>
</evidence>
<reference evidence="2 3" key="1">
    <citation type="journal article" date="2024" name="Nat. Commun.">
        <title>Phylogenomics reveals the evolutionary origins of lichenization in chlorophyte algae.</title>
        <authorList>
            <person name="Puginier C."/>
            <person name="Libourel C."/>
            <person name="Otte J."/>
            <person name="Skaloud P."/>
            <person name="Haon M."/>
            <person name="Grisel S."/>
            <person name="Petersen M."/>
            <person name="Berrin J.G."/>
            <person name="Delaux P.M."/>
            <person name="Dal Grande F."/>
            <person name="Keller J."/>
        </authorList>
    </citation>
    <scope>NUCLEOTIDE SEQUENCE [LARGE SCALE GENOMIC DNA]</scope>
    <source>
        <strain evidence="2 3">SAG 245.80</strain>
    </source>
</reference>
<dbReference type="EMBL" id="JALJOU010000112">
    <property type="protein sequence ID" value="KAK9820853.1"/>
    <property type="molecule type" value="Genomic_DNA"/>
</dbReference>
<evidence type="ECO:0008006" key="4">
    <source>
        <dbReference type="Google" id="ProtNLM"/>
    </source>
</evidence>
<evidence type="ECO:0000313" key="3">
    <source>
        <dbReference type="Proteomes" id="UP001445335"/>
    </source>
</evidence>
<name>A0AAW1QHB8_9CHLO</name>
<dbReference type="PANTHER" id="PTHR45752:SF195">
    <property type="entry name" value="LEUCINE-RICH REPEAT (LRR) FAMILY PROTEIN-RELATED"/>
    <property type="match status" value="1"/>
</dbReference>
<dbReference type="Proteomes" id="UP001445335">
    <property type="component" value="Unassembled WGS sequence"/>
</dbReference>
<dbReference type="Gene3D" id="3.80.10.10">
    <property type="entry name" value="Ribonuclease Inhibitor"/>
    <property type="match status" value="1"/>
</dbReference>
<dbReference type="SUPFAM" id="SSF52047">
    <property type="entry name" value="RNI-like"/>
    <property type="match status" value="1"/>
</dbReference>
<dbReference type="Gene3D" id="1.20.1280.50">
    <property type="match status" value="1"/>
</dbReference>
<organism evidence="2 3">
    <name type="scientific">Elliptochloris bilobata</name>
    <dbReference type="NCBI Taxonomy" id="381761"/>
    <lineage>
        <taxon>Eukaryota</taxon>
        <taxon>Viridiplantae</taxon>
        <taxon>Chlorophyta</taxon>
        <taxon>core chlorophytes</taxon>
        <taxon>Trebouxiophyceae</taxon>
        <taxon>Trebouxiophyceae incertae sedis</taxon>
        <taxon>Elliptochloris clade</taxon>
        <taxon>Elliptochloris</taxon>
    </lineage>
</organism>
<dbReference type="InterPro" id="IPR032675">
    <property type="entry name" value="LRR_dom_sf"/>
</dbReference>
<evidence type="ECO:0000313" key="2">
    <source>
        <dbReference type="EMBL" id="KAK9820853.1"/>
    </source>
</evidence>